<protein>
    <submittedName>
        <fullName evidence="2">Uncharacterized protein</fullName>
    </submittedName>
</protein>
<organism evidence="2 3">
    <name type="scientific">Araneus ventricosus</name>
    <name type="common">Orbweaver spider</name>
    <name type="synonym">Epeira ventricosa</name>
    <dbReference type="NCBI Taxonomy" id="182803"/>
    <lineage>
        <taxon>Eukaryota</taxon>
        <taxon>Metazoa</taxon>
        <taxon>Ecdysozoa</taxon>
        <taxon>Arthropoda</taxon>
        <taxon>Chelicerata</taxon>
        <taxon>Arachnida</taxon>
        <taxon>Araneae</taxon>
        <taxon>Araneomorphae</taxon>
        <taxon>Entelegynae</taxon>
        <taxon>Araneoidea</taxon>
        <taxon>Araneidae</taxon>
        <taxon>Araneus</taxon>
    </lineage>
</organism>
<feature type="region of interest" description="Disordered" evidence="1">
    <location>
        <begin position="60"/>
        <end position="129"/>
    </location>
</feature>
<keyword evidence="3" id="KW-1185">Reference proteome</keyword>
<gene>
    <name evidence="2" type="ORF">AVEN_12979_1</name>
</gene>
<evidence type="ECO:0000313" key="2">
    <source>
        <dbReference type="EMBL" id="GBO33433.1"/>
    </source>
</evidence>
<comment type="caution">
    <text evidence="2">The sequence shown here is derived from an EMBL/GenBank/DDBJ whole genome shotgun (WGS) entry which is preliminary data.</text>
</comment>
<accession>A0A4Y2W6V8</accession>
<dbReference type="AlphaFoldDB" id="A0A4Y2W6V8"/>
<dbReference type="EMBL" id="BGPR01056997">
    <property type="protein sequence ID" value="GBO33433.1"/>
    <property type="molecule type" value="Genomic_DNA"/>
</dbReference>
<dbReference type="Proteomes" id="UP000499080">
    <property type="component" value="Unassembled WGS sequence"/>
</dbReference>
<evidence type="ECO:0000256" key="1">
    <source>
        <dbReference type="SAM" id="MobiDB-lite"/>
    </source>
</evidence>
<proteinExistence type="predicted"/>
<sequence>MEVATNILLRKLSCGGTVKTIQQTGKRRKTIYSQIVRKQEAQVIGTVELIQITYTISQITSNNSNSTSGSSNTNRQQFTNNDSNSTSNSAQLTSFPPRTTDETPSDSSKAFALQRRSPSNPTAEYLRYS</sequence>
<name>A0A4Y2W6V8_ARAVE</name>
<feature type="compositionally biased region" description="Low complexity" evidence="1">
    <location>
        <begin position="60"/>
        <end position="89"/>
    </location>
</feature>
<reference evidence="2 3" key="1">
    <citation type="journal article" date="2019" name="Sci. Rep.">
        <title>Orb-weaving spider Araneus ventricosus genome elucidates the spidroin gene catalogue.</title>
        <authorList>
            <person name="Kono N."/>
            <person name="Nakamura H."/>
            <person name="Ohtoshi R."/>
            <person name="Moran D.A.P."/>
            <person name="Shinohara A."/>
            <person name="Yoshida Y."/>
            <person name="Fujiwara M."/>
            <person name="Mori M."/>
            <person name="Tomita M."/>
            <person name="Arakawa K."/>
        </authorList>
    </citation>
    <scope>NUCLEOTIDE SEQUENCE [LARGE SCALE GENOMIC DNA]</scope>
</reference>
<evidence type="ECO:0000313" key="3">
    <source>
        <dbReference type="Proteomes" id="UP000499080"/>
    </source>
</evidence>